<dbReference type="EMBL" id="QZRB01000052">
    <property type="protein sequence ID" value="MVD25504.1"/>
    <property type="molecule type" value="Genomic_DNA"/>
</dbReference>
<evidence type="ECO:0000313" key="2">
    <source>
        <dbReference type="Proteomes" id="UP000471242"/>
    </source>
</evidence>
<reference evidence="1 2" key="1">
    <citation type="submission" date="2018-09" db="EMBL/GenBank/DDBJ databases">
        <title>Genomic epidemiology reveals two lineages of Vibrio cholerae that can cause global cholera epidemics despite absence of cholera toxin gene.</title>
        <authorList>
            <person name="Wang H."/>
            <person name="Zen W."/>
            <person name="Yu H."/>
            <person name="Zhang W."/>
            <person name="Pan J."/>
            <person name="Yang C."/>
            <person name="Cui Y."/>
        </authorList>
    </citation>
    <scope>NUCLEOTIDE SEQUENCE [LARGE SCALE GENOMIC DNA]</scope>
    <source>
        <strain evidence="1 2">00-1_S85</strain>
    </source>
</reference>
<name>A0A7X3EXK6_VIBCL</name>
<organism evidence="1 2">
    <name type="scientific">Vibrio cholerae</name>
    <dbReference type="NCBI Taxonomy" id="666"/>
    <lineage>
        <taxon>Bacteria</taxon>
        <taxon>Pseudomonadati</taxon>
        <taxon>Pseudomonadota</taxon>
        <taxon>Gammaproteobacteria</taxon>
        <taxon>Vibrionales</taxon>
        <taxon>Vibrionaceae</taxon>
        <taxon>Vibrio</taxon>
    </lineage>
</organism>
<proteinExistence type="predicted"/>
<dbReference type="AlphaFoldDB" id="A0A7X3EXK6"/>
<dbReference type="AntiFam" id="ANF00258">
    <property type="entry name" value="Domain of unknown function (DUF1196)"/>
</dbReference>
<protein>
    <submittedName>
        <fullName evidence="1">DUF1196 domain-containing protein</fullName>
    </submittedName>
</protein>
<sequence>MHNARLRGWQRITLNSNTTTATTAAQWDWKRYALTVPLEAFVMCVLLTAN</sequence>
<accession>A0A7X3EXK6</accession>
<gene>
    <name evidence="1" type="ORF">D6U24_19475</name>
</gene>
<comment type="caution">
    <text evidence="1">The sequence shown here is derived from an EMBL/GenBank/DDBJ whole genome shotgun (WGS) entry which is preliminary data.</text>
</comment>
<dbReference type="Proteomes" id="UP000471242">
    <property type="component" value="Unassembled WGS sequence"/>
</dbReference>
<evidence type="ECO:0000313" key="1">
    <source>
        <dbReference type="EMBL" id="MVD25504.1"/>
    </source>
</evidence>